<dbReference type="GO" id="GO:0003824">
    <property type="term" value="F:catalytic activity"/>
    <property type="evidence" value="ECO:0007669"/>
    <property type="project" value="UniProtKB-ARBA"/>
</dbReference>
<dbReference type="EMBL" id="FZMO01000206">
    <property type="protein sequence ID" value="SNQ48852.1"/>
    <property type="molecule type" value="Genomic_DNA"/>
</dbReference>
<dbReference type="Pfam" id="PF00378">
    <property type="entry name" value="ECH_1"/>
    <property type="match status" value="1"/>
</dbReference>
<evidence type="ECO:0000256" key="1">
    <source>
        <dbReference type="ARBA" id="ARBA00005254"/>
    </source>
</evidence>
<evidence type="ECO:0000313" key="3">
    <source>
        <dbReference type="Proteomes" id="UP000234331"/>
    </source>
</evidence>
<dbReference type="Proteomes" id="UP000234331">
    <property type="component" value="Unassembled WGS sequence"/>
</dbReference>
<dbReference type="RefSeq" id="WP_101832464.1">
    <property type="nucleotide sequence ID" value="NZ_FZMO01000206.1"/>
</dbReference>
<evidence type="ECO:0000313" key="2">
    <source>
        <dbReference type="EMBL" id="SNQ48852.1"/>
    </source>
</evidence>
<dbReference type="PANTHER" id="PTHR43802">
    <property type="entry name" value="ENOYL-COA HYDRATASE"/>
    <property type="match status" value="1"/>
</dbReference>
<dbReference type="Gene3D" id="3.90.226.10">
    <property type="entry name" value="2-enoyl-CoA Hydratase, Chain A, domain 1"/>
    <property type="match status" value="1"/>
</dbReference>
<accession>A0A2I2KT67</accession>
<protein>
    <submittedName>
        <fullName evidence="2">Enoyl-CoA hydratase/carnithine racemase</fullName>
    </submittedName>
</protein>
<keyword evidence="3" id="KW-1185">Reference proteome</keyword>
<dbReference type="AlphaFoldDB" id="A0A2I2KT67"/>
<proteinExistence type="inferred from homology"/>
<dbReference type="OrthoDB" id="341912at2"/>
<gene>
    <name evidence="2" type="ORF">FRACA_2840005</name>
</gene>
<dbReference type="InterPro" id="IPR029045">
    <property type="entry name" value="ClpP/crotonase-like_dom_sf"/>
</dbReference>
<dbReference type="CDD" id="cd06558">
    <property type="entry name" value="crotonase-like"/>
    <property type="match status" value="1"/>
</dbReference>
<dbReference type="InterPro" id="IPR001753">
    <property type="entry name" value="Enoyl-CoA_hydra/iso"/>
</dbReference>
<name>A0A2I2KT67_9ACTN</name>
<dbReference type="SUPFAM" id="SSF52096">
    <property type="entry name" value="ClpP/crotonase"/>
    <property type="match status" value="1"/>
</dbReference>
<sequence length="245" mass="24251">MAVPAAAAAAAAGLRAEVTGPVATFTVRGEEDPGVLGMLGTALGDALRRLTGEVRVAVIRVEGAGVRPPDAPGHPIDPDGLADGCRAWQDALARLAARADLVSVAAVSGSTGDVGTALAVTCDLRVFTADAVLCSGYAAGGLMPVPGGLARLAALVGWPGALDIGLTGRPLGAAEAGRLGLVQRVVPAARLDDELAALVTALLATPRAVSAEVKALVRPTRPGIAADAESEAWERLAAGSLDPAG</sequence>
<dbReference type="PANTHER" id="PTHR43802:SF1">
    <property type="entry name" value="IP11341P-RELATED"/>
    <property type="match status" value="1"/>
</dbReference>
<comment type="similarity">
    <text evidence="1">Belongs to the enoyl-CoA hydratase/isomerase family.</text>
</comment>
<organism evidence="2 3">
    <name type="scientific">Frankia canadensis</name>
    <dbReference type="NCBI Taxonomy" id="1836972"/>
    <lineage>
        <taxon>Bacteria</taxon>
        <taxon>Bacillati</taxon>
        <taxon>Actinomycetota</taxon>
        <taxon>Actinomycetes</taxon>
        <taxon>Frankiales</taxon>
        <taxon>Frankiaceae</taxon>
        <taxon>Frankia</taxon>
    </lineage>
</organism>
<reference evidence="2 3" key="1">
    <citation type="submission" date="2017-06" db="EMBL/GenBank/DDBJ databases">
        <authorList>
            <person name="Kim H.J."/>
            <person name="Triplett B.A."/>
        </authorList>
    </citation>
    <scope>NUCLEOTIDE SEQUENCE [LARGE SCALE GENOMIC DNA]</scope>
    <source>
        <strain evidence="2">FRACA_ARgP5</strain>
    </source>
</reference>